<keyword evidence="2" id="KW-0378">Hydrolase</keyword>
<dbReference type="Proteomes" id="UP000223759">
    <property type="component" value="Unassembled WGS sequence"/>
</dbReference>
<dbReference type="Pfam" id="PF08379">
    <property type="entry name" value="Bact_transglu_N"/>
    <property type="match status" value="1"/>
</dbReference>
<dbReference type="GO" id="GO:0006508">
    <property type="term" value="P:proteolysis"/>
    <property type="evidence" value="ECO:0007669"/>
    <property type="project" value="UniProtKB-KW"/>
</dbReference>
<dbReference type="Pfam" id="PF01841">
    <property type="entry name" value="Transglut_core"/>
    <property type="match status" value="1"/>
</dbReference>
<dbReference type="GO" id="GO:0008233">
    <property type="term" value="F:peptidase activity"/>
    <property type="evidence" value="ECO:0007669"/>
    <property type="project" value="UniProtKB-KW"/>
</dbReference>
<dbReference type="RefSeq" id="WP_076754624.1">
    <property type="nucleotide sequence ID" value="NZ_CP023018.1"/>
</dbReference>
<dbReference type="InterPro" id="IPR002931">
    <property type="entry name" value="Transglutaminase-like"/>
</dbReference>
<evidence type="ECO:0000313" key="3">
    <source>
        <dbReference type="Proteomes" id="UP000223759"/>
    </source>
</evidence>
<dbReference type="Gene3D" id="3.10.620.30">
    <property type="match status" value="1"/>
</dbReference>
<protein>
    <submittedName>
        <fullName evidence="2">Transglutaminase-like enzyme, putative cysteine protease</fullName>
    </submittedName>
</protein>
<dbReference type="SMART" id="SM00460">
    <property type="entry name" value="TGc"/>
    <property type="match status" value="1"/>
</dbReference>
<sequence length="299" mass="33239">MKYRVRHMTRYAYSGSVSLSHNELVLLPRSTPDQYVLDTQVIVDPAPPRRYERNDFFGNRLINFSLDKPHDALQITAESIIELAQQPRLTAADLAGPGWEQERDAIAAGVSGLVVTDRQFVLESMHVPLLPVVAEYAGPSFIPGRSLYDACVDLTRRIHEDFRYAPGETHIHSSLSEVLHKRVGVCQDFAHLAIACVRSQGLLARYVSGYVETEPPPGQLKLQGVDASHAWFAVYFPGTGWVDFDPTNNLIPMYRHVTLAWGRDYGDVTPVKGVLFGGGDCHELEVAVDVLPMDSPETV</sequence>
<gene>
    <name evidence="2" type="ORF">SAMN05216526_0498</name>
</gene>
<feature type="domain" description="Transglutaminase-like" evidence="1">
    <location>
        <begin position="178"/>
        <end position="248"/>
    </location>
</feature>
<accession>A0A1R3VNR3</accession>
<organism evidence="2 3">
    <name type="scientific">Ectothiorhodosinus mongolicus</name>
    <dbReference type="NCBI Taxonomy" id="233100"/>
    <lineage>
        <taxon>Bacteria</taxon>
        <taxon>Pseudomonadati</taxon>
        <taxon>Pseudomonadota</taxon>
        <taxon>Gammaproteobacteria</taxon>
        <taxon>Chromatiales</taxon>
        <taxon>Ectothiorhodospiraceae</taxon>
        <taxon>Ectothiorhodosinus</taxon>
    </lineage>
</organism>
<dbReference type="InterPro" id="IPR013589">
    <property type="entry name" value="Bac_transglu_N"/>
</dbReference>
<dbReference type="EMBL" id="FTPK01000001">
    <property type="protein sequence ID" value="SIT66162.1"/>
    <property type="molecule type" value="Genomic_DNA"/>
</dbReference>
<dbReference type="PANTHER" id="PTHR33490:SF7">
    <property type="entry name" value="BLR2979 PROTEIN"/>
    <property type="match status" value="1"/>
</dbReference>
<name>A0A1R3VNR3_9GAMM</name>
<dbReference type="OrthoDB" id="9804872at2"/>
<evidence type="ECO:0000313" key="2">
    <source>
        <dbReference type="EMBL" id="SIT66162.1"/>
    </source>
</evidence>
<dbReference type="AlphaFoldDB" id="A0A1R3VNR3"/>
<dbReference type="STRING" id="233100.SAMN05216526_0498"/>
<evidence type="ECO:0000259" key="1">
    <source>
        <dbReference type="SMART" id="SM00460"/>
    </source>
</evidence>
<proteinExistence type="predicted"/>
<reference evidence="2 3" key="1">
    <citation type="submission" date="2017-01" db="EMBL/GenBank/DDBJ databases">
        <authorList>
            <person name="Mah S.A."/>
            <person name="Swanson W.J."/>
            <person name="Moy G.W."/>
            <person name="Vacquier V.D."/>
        </authorList>
    </citation>
    <scope>NUCLEOTIDE SEQUENCE [LARGE SCALE GENOMIC DNA]</scope>
    <source>
        <strain evidence="2 3">M9</strain>
    </source>
</reference>
<dbReference type="InterPro" id="IPR038765">
    <property type="entry name" value="Papain-like_cys_pep_sf"/>
</dbReference>
<keyword evidence="3" id="KW-1185">Reference proteome</keyword>
<keyword evidence="2" id="KW-0645">Protease</keyword>
<dbReference type="PANTHER" id="PTHR33490">
    <property type="entry name" value="BLR5614 PROTEIN-RELATED"/>
    <property type="match status" value="1"/>
</dbReference>
<dbReference type="SUPFAM" id="SSF54001">
    <property type="entry name" value="Cysteine proteinases"/>
    <property type="match status" value="1"/>
</dbReference>